<dbReference type="AlphaFoldDB" id="A0A941EJ82"/>
<sequence>MPINHWADESLDEDPEDSFVRPYTITHGRTLSAYGNLTLITIIVALMSPEEQYGTRGLEPEHRSILDRCREPVALAEIAAGIDLPVAVVKILISDLITVGAVTARSPVPVGVGQRPDIRLLQAVRDGLRRL</sequence>
<reference evidence="1" key="1">
    <citation type="submission" date="2021-04" db="EMBL/GenBank/DDBJ databases">
        <title>Genome based classification of Actinospica acidithermotolerans sp. nov., an actinobacterium isolated from an Indonesian hot spring.</title>
        <authorList>
            <person name="Kusuma A.B."/>
            <person name="Putra K.E."/>
            <person name="Nafisah S."/>
            <person name="Loh J."/>
            <person name="Nouioui I."/>
            <person name="Goodfellow M."/>
        </authorList>
    </citation>
    <scope>NUCLEOTIDE SEQUENCE</scope>
    <source>
        <strain evidence="1">CSCA 57</strain>
    </source>
</reference>
<dbReference type="Proteomes" id="UP000675781">
    <property type="component" value="Unassembled WGS sequence"/>
</dbReference>
<evidence type="ECO:0000313" key="2">
    <source>
        <dbReference type="Proteomes" id="UP000675781"/>
    </source>
</evidence>
<dbReference type="RefSeq" id="WP_212526757.1">
    <property type="nucleotide sequence ID" value="NZ_JAGSOG010000008.1"/>
</dbReference>
<proteinExistence type="predicted"/>
<accession>A0A941EJ82</accession>
<protein>
    <submittedName>
        <fullName evidence="1">DUF742 domain-containing protein</fullName>
    </submittedName>
</protein>
<keyword evidence="2" id="KW-1185">Reference proteome</keyword>
<dbReference type="PANTHER" id="PTHR36221:SF1">
    <property type="entry name" value="DUF742 DOMAIN-CONTAINING PROTEIN"/>
    <property type="match status" value="1"/>
</dbReference>
<dbReference type="InterPro" id="IPR007995">
    <property type="entry name" value="DUF742"/>
</dbReference>
<organism evidence="1 2">
    <name type="scientific">Actinospica durhamensis</name>
    <dbReference type="NCBI Taxonomy" id="1508375"/>
    <lineage>
        <taxon>Bacteria</taxon>
        <taxon>Bacillati</taxon>
        <taxon>Actinomycetota</taxon>
        <taxon>Actinomycetes</taxon>
        <taxon>Catenulisporales</taxon>
        <taxon>Actinospicaceae</taxon>
        <taxon>Actinospica</taxon>
    </lineage>
</organism>
<dbReference type="Pfam" id="PF05331">
    <property type="entry name" value="DUF742"/>
    <property type="match status" value="1"/>
</dbReference>
<gene>
    <name evidence="1" type="ORF">KDL01_03060</name>
</gene>
<name>A0A941EJ82_9ACTN</name>
<evidence type="ECO:0000313" key="1">
    <source>
        <dbReference type="EMBL" id="MBR7832221.1"/>
    </source>
</evidence>
<dbReference type="EMBL" id="JAGSOG010000008">
    <property type="protein sequence ID" value="MBR7832221.1"/>
    <property type="molecule type" value="Genomic_DNA"/>
</dbReference>
<dbReference type="PANTHER" id="PTHR36221">
    <property type="entry name" value="DUF742 DOMAIN-CONTAINING PROTEIN"/>
    <property type="match status" value="1"/>
</dbReference>
<comment type="caution">
    <text evidence="1">The sequence shown here is derived from an EMBL/GenBank/DDBJ whole genome shotgun (WGS) entry which is preliminary data.</text>
</comment>